<dbReference type="PANTHER" id="PTHR45339">
    <property type="entry name" value="HYBRID SIGNAL TRANSDUCTION HISTIDINE KINASE J"/>
    <property type="match status" value="1"/>
</dbReference>
<dbReference type="InterPro" id="IPR001789">
    <property type="entry name" value="Sig_transdc_resp-reg_receiver"/>
</dbReference>
<dbReference type="CDD" id="cd17546">
    <property type="entry name" value="REC_hyHK_CKI1_RcsC-like"/>
    <property type="match status" value="1"/>
</dbReference>
<sequence>MEYNWSEKNILIAEDVDVNYRFLEKILQDTGANILRVMDGKEAVDFCKKHDEVDLVLMDIQMPGMDGFEASKAIKSIRHDLPIIAQTAHAIEGGREKGLESGCDEYIVKPININKMYATIDKYFSPVA</sequence>
<evidence type="ECO:0000313" key="4">
    <source>
        <dbReference type="EMBL" id="ALO15475.1"/>
    </source>
</evidence>
<dbReference type="PROSITE" id="PS50110">
    <property type="entry name" value="RESPONSE_REGULATORY"/>
    <property type="match status" value="1"/>
</dbReference>
<dbReference type="GO" id="GO:0000160">
    <property type="term" value="P:phosphorelay signal transduction system"/>
    <property type="evidence" value="ECO:0007669"/>
    <property type="project" value="InterPro"/>
</dbReference>
<dbReference type="RefSeq" id="WP_057952935.1">
    <property type="nucleotide sequence ID" value="NZ_CP013118.1"/>
</dbReference>
<dbReference type="OrthoDB" id="9796457at2"/>
<evidence type="ECO:0000256" key="2">
    <source>
        <dbReference type="PROSITE-ProRule" id="PRU00169"/>
    </source>
</evidence>
<dbReference type="InterPro" id="IPR011006">
    <property type="entry name" value="CheY-like_superfamily"/>
</dbReference>
<evidence type="ECO:0000256" key="1">
    <source>
        <dbReference type="ARBA" id="ARBA00022553"/>
    </source>
</evidence>
<dbReference type="SUPFAM" id="SSF52172">
    <property type="entry name" value="CheY-like"/>
    <property type="match status" value="1"/>
</dbReference>
<evidence type="ECO:0000313" key="5">
    <source>
        <dbReference type="Proteomes" id="UP000064893"/>
    </source>
</evidence>
<protein>
    <submittedName>
        <fullName evidence="4">Polar-differentiation response regulator DivK</fullName>
    </submittedName>
</protein>
<feature type="domain" description="Response regulatory" evidence="3">
    <location>
        <begin position="9"/>
        <end position="124"/>
    </location>
</feature>
<dbReference type="KEGG" id="blq:L21SP5_01834"/>
<dbReference type="STRING" id="1307839.L21SP5_01834"/>
<dbReference type="EMBL" id="CP013118">
    <property type="protein sequence ID" value="ALO15475.1"/>
    <property type="molecule type" value="Genomic_DNA"/>
</dbReference>
<organism evidence="4 5">
    <name type="scientific">Salinivirga cyanobacteriivorans</name>
    <dbReference type="NCBI Taxonomy" id="1307839"/>
    <lineage>
        <taxon>Bacteria</taxon>
        <taxon>Pseudomonadati</taxon>
        <taxon>Bacteroidota</taxon>
        <taxon>Bacteroidia</taxon>
        <taxon>Bacteroidales</taxon>
        <taxon>Salinivirgaceae</taxon>
        <taxon>Salinivirga</taxon>
    </lineage>
</organism>
<gene>
    <name evidence="4" type="primary">divK_3</name>
    <name evidence="4" type="ORF">L21SP5_01834</name>
</gene>
<dbReference type="AlphaFoldDB" id="A0A0S2HZC9"/>
<name>A0A0S2HZC9_9BACT</name>
<dbReference type="Proteomes" id="UP000064893">
    <property type="component" value="Chromosome"/>
</dbReference>
<dbReference type="SMART" id="SM00448">
    <property type="entry name" value="REC"/>
    <property type="match status" value="1"/>
</dbReference>
<feature type="modified residue" description="4-aspartylphosphate" evidence="2">
    <location>
        <position position="59"/>
    </location>
</feature>
<keyword evidence="5" id="KW-1185">Reference proteome</keyword>
<proteinExistence type="predicted"/>
<dbReference type="Pfam" id="PF00072">
    <property type="entry name" value="Response_reg"/>
    <property type="match status" value="1"/>
</dbReference>
<keyword evidence="1 2" id="KW-0597">Phosphoprotein</keyword>
<evidence type="ECO:0000259" key="3">
    <source>
        <dbReference type="PROSITE" id="PS50110"/>
    </source>
</evidence>
<reference evidence="4 5" key="1">
    <citation type="submission" date="2015-11" db="EMBL/GenBank/DDBJ databases">
        <title>Description and complete genome sequence of a novel strain predominating in hypersaline microbial mats and representing a new family of the Bacteriodetes phylum.</title>
        <authorList>
            <person name="Spring S."/>
            <person name="Bunk B."/>
            <person name="Sproer C."/>
            <person name="Klenk H.-P."/>
        </authorList>
    </citation>
    <scope>NUCLEOTIDE SEQUENCE [LARGE SCALE GENOMIC DNA]</scope>
    <source>
        <strain evidence="4 5">L21-Spi-D4</strain>
    </source>
</reference>
<dbReference type="PANTHER" id="PTHR45339:SF3">
    <property type="entry name" value="HISTIDINE KINASE"/>
    <property type="match status" value="1"/>
</dbReference>
<dbReference type="Gene3D" id="3.40.50.2300">
    <property type="match status" value="1"/>
</dbReference>
<accession>A0A0S2HZC9</accession>